<dbReference type="AlphaFoldDB" id="A0A5S3XD31"/>
<dbReference type="Gene3D" id="3.90.950.20">
    <property type="entry name" value="CinA-like"/>
    <property type="match status" value="1"/>
</dbReference>
<dbReference type="RefSeq" id="WP_171044451.1">
    <property type="nucleotide sequence ID" value="NZ_PNCL01000295.1"/>
</dbReference>
<evidence type="ECO:0000313" key="3">
    <source>
        <dbReference type="Proteomes" id="UP000307706"/>
    </source>
</evidence>
<gene>
    <name evidence="2" type="ORF">CWB96_22895</name>
</gene>
<dbReference type="InterPro" id="IPR036653">
    <property type="entry name" value="CinA-like_C"/>
</dbReference>
<name>A0A5S3XD31_9GAMM</name>
<evidence type="ECO:0000259" key="1">
    <source>
        <dbReference type="Pfam" id="PF02464"/>
    </source>
</evidence>
<dbReference type="InterPro" id="IPR008136">
    <property type="entry name" value="CinA_C"/>
</dbReference>
<protein>
    <submittedName>
        <fullName evidence="2">Damage-inducible protein CinA</fullName>
    </submittedName>
</protein>
<sequence>MELQPASTALAGLLGAIFTDTRLSLTSAESCTGGGNRFALTDTPGSSAYVDRGFVT</sequence>
<reference evidence="3" key="2">
    <citation type="submission" date="2019-06" db="EMBL/GenBank/DDBJ databases">
        <title>Co-occurence of chitin degradation, pigmentation and bioactivity in marine Pseudoalteromonas.</title>
        <authorList>
            <person name="Sonnenschein E.C."/>
            <person name="Bech P.K."/>
        </authorList>
    </citation>
    <scope>NUCLEOTIDE SEQUENCE [LARGE SCALE GENOMIC DNA]</scope>
    <source>
        <strain evidence="3">S2231</strain>
    </source>
</reference>
<feature type="non-terminal residue" evidence="2">
    <location>
        <position position="56"/>
    </location>
</feature>
<organism evidence="2 3">
    <name type="scientific">Pseudoalteromonas citrea</name>
    <dbReference type="NCBI Taxonomy" id="43655"/>
    <lineage>
        <taxon>Bacteria</taxon>
        <taxon>Pseudomonadati</taxon>
        <taxon>Pseudomonadota</taxon>
        <taxon>Gammaproteobacteria</taxon>
        <taxon>Alteromonadales</taxon>
        <taxon>Pseudoalteromonadaceae</taxon>
        <taxon>Pseudoalteromonas</taxon>
    </lineage>
</organism>
<proteinExistence type="predicted"/>
<comment type="caution">
    <text evidence="2">The sequence shown here is derived from an EMBL/GenBank/DDBJ whole genome shotgun (WGS) entry which is preliminary data.</text>
</comment>
<dbReference type="SUPFAM" id="SSF142433">
    <property type="entry name" value="CinA-like"/>
    <property type="match status" value="1"/>
</dbReference>
<reference evidence="2 3" key="1">
    <citation type="submission" date="2017-12" db="EMBL/GenBank/DDBJ databases">
        <authorList>
            <person name="Paulsen S."/>
            <person name="Gram L.K."/>
        </authorList>
    </citation>
    <scope>NUCLEOTIDE SEQUENCE [LARGE SCALE GENOMIC DNA]</scope>
    <source>
        <strain evidence="2 3">S2231</strain>
    </source>
</reference>
<feature type="domain" description="CinA C-terminal" evidence="1">
    <location>
        <begin position="9"/>
        <end position="56"/>
    </location>
</feature>
<evidence type="ECO:0000313" key="2">
    <source>
        <dbReference type="EMBL" id="TMP50320.1"/>
    </source>
</evidence>
<dbReference type="EMBL" id="PNCL01000295">
    <property type="protein sequence ID" value="TMP50320.1"/>
    <property type="molecule type" value="Genomic_DNA"/>
</dbReference>
<dbReference type="Proteomes" id="UP000307706">
    <property type="component" value="Unassembled WGS sequence"/>
</dbReference>
<dbReference type="Pfam" id="PF02464">
    <property type="entry name" value="CinA"/>
    <property type="match status" value="1"/>
</dbReference>
<accession>A0A5S3XD31</accession>